<sequence length="71" mass="8121">MAIEKNQTYKTTTGLLLRVKTVRRSGMHTLELVDEKGNALPERKNTAGHIIKKSERMCSEETIKSYQKTNN</sequence>
<evidence type="ECO:0000313" key="1">
    <source>
        <dbReference type="EMBL" id="MCC9071240.1"/>
    </source>
</evidence>
<reference evidence="1" key="1">
    <citation type="submission" date="2021-11" db="EMBL/GenBank/DDBJ databases">
        <title>Description of novel Flavobacterium species.</title>
        <authorList>
            <person name="Saticioglu I.B."/>
            <person name="Ay H."/>
            <person name="Altun S."/>
            <person name="Duman M."/>
        </authorList>
    </citation>
    <scope>NUCLEOTIDE SEQUENCE</scope>
    <source>
        <strain evidence="1">F-65</strain>
    </source>
</reference>
<protein>
    <submittedName>
        <fullName evidence="1">Uncharacterized protein</fullName>
    </submittedName>
</protein>
<gene>
    <name evidence="1" type="ORF">LNQ49_06485</name>
</gene>
<proteinExistence type="predicted"/>
<name>A0ABS8MR60_9FLAO</name>
<dbReference type="EMBL" id="JAJJMO010000001">
    <property type="protein sequence ID" value="MCC9071240.1"/>
    <property type="molecule type" value="Genomic_DNA"/>
</dbReference>
<dbReference type="RefSeq" id="WP_229987866.1">
    <property type="nucleotide sequence ID" value="NZ_JAJJMO010000001.1"/>
</dbReference>
<evidence type="ECO:0000313" key="2">
    <source>
        <dbReference type="Proteomes" id="UP001430919"/>
    </source>
</evidence>
<organism evidence="1 2">
    <name type="scientific">Flavobacterium pisciphilum</name>
    <dbReference type="NCBI Taxonomy" id="2893755"/>
    <lineage>
        <taxon>Bacteria</taxon>
        <taxon>Pseudomonadati</taxon>
        <taxon>Bacteroidota</taxon>
        <taxon>Flavobacteriia</taxon>
        <taxon>Flavobacteriales</taxon>
        <taxon>Flavobacteriaceae</taxon>
        <taxon>Flavobacterium</taxon>
    </lineage>
</organism>
<comment type="caution">
    <text evidence="1">The sequence shown here is derived from an EMBL/GenBank/DDBJ whole genome shotgun (WGS) entry which is preliminary data.</text>
</comment>
<dbReference type="Proteomes" id="UP001430919">
    <property type="component" value="Unassembled WGS sequence"/>
</dbReference>
<accession>A0ABS8MR60</accession>
<keyword evidence="2" id="KW-1185">Reference proteome</keyword>